<dbReference type="Proteomes" id="UP000694548">
    <property type="component" value="Chromosome sgr13"/>
</dbReference>
<dbReference type="RefSeq" id="XP_015820281.3">
    <property type="nucleotide sequence ID" value="XM_015964795.3"/>
</dbReference>
<evidence type="ECO:0000256" key="2">
    <source>
        <dbReference type="ARBA" id="ARBA00022801"/>
    </source>
</evidence>
<dbReference type="Pfam" id="PF00135">
    <property type="entry name" value="COesterase"/>
    <property type="match status" value="2"/>
</dbReference>
<evidence type="ECO:0000313" key="8">
    <source>
        <dbReference type="Proteomes" id="UP000694548"/>
    </source>
</evidence>
<dbReference type="AlphaFoldDB" id="A0A8C6Q0Q0"/>
<dbReference type="EMBL" id="JAAVVJ010000004">
    <property type="protein sequence ID" value="KAF7224707.1"/>
    <property type="molecule type" value="Genomic_DNA"/>
</dbReference>
<dbReference type="Proteomes" id="UP000822369">
    <property type="component" value="Chromosome 4"/>
</dbReference>
<dbReference type="PROSITE" id="PS00122">
    <property type="entry name" value="CARBOXYLESTERASE_B_1"/>
    <property type="match status" value="2"/>
</dbReference>
<dbReference type="InterPro" id="IPR050309">
    <property type="entry name" value="Type-B_Carboxylest/Lipase"/>
</dbReference>
<dbReference type="GeneID" id="107388968"/>
<evidence type="ECO:0000313" key="7">
    <source>
        <dbReference type="Ensembl" id="ENSNFUP00015051832.1"/>
    </source>
</evidence>
<organism evidence="7 8">
    <name type="scientific">Nothobranchius furzeri</name>
    <name type="common">Turquoise killifish</name>
    <dbReference type="NCBI Taxonomy" id="105023"/>
    <lineage>
        <taxon>Eukaryota</taxon>
        <taxon>Metazoa</taxon>
        <taxon>Chordata</taxon>
        <taxon>Craniata</taxon>
        <taxon>Vertebrata</taxon>
        <taxon>Euteleostomi</taxon>
        <taxon>Actinopterygii</taxon>
        <taxon>Neopterygii</taxon>
        <taxon>Teleostei</taxon>
        <taxon>Neoteleostei</taxon>
        <taxon>Acanthomorphata</taxon>
        <taxon>Ovalentaria</taxon>
        <taxon>Atherinomorphae</taxon>
        <taxon>Cyprinodontiformes</taxon>
        <taxon>Nothobranchiidae</taxon>
        <taxon>Nothobranchius</taxon>
    </lineage>
</organism>
<dbReference type="PANTHER" id="PTHR11559">
    <property type="entry name" value="CARBOXYLESTERASE"/>
    <property type="match status" value="1"/>
</dbReference>
<dbReference type="InterPro" id="IPR019826">
    <property type="entry name" value="Carboxylesterase_B_AS"/>
</dbReference>
<dbReference type="Gene3D" id="3.40.50.1820">
    <property type="entry name" value="alpha/beta hydrolase"/>
    <property type="match status" value="2"/>
</dbReference>
<keyword evidence="2" id="KW-0378">Hydrolase</keyword>
<reference evidence="7" key="1">
    <citation type="submission" date="2014-08" db="EMBL/GenBank/DDBJ databases">
        <authorList>
            <person name="Senf B."/>
            <person name="Petzold A."/>
            <person name="Downie B.R."/>
            <person name="Koch P."/>
            <person name="Platzer M."/>
        </authorList>
    </citation>
    <scope>NUCLEOTIDE SEQUENCE [LARGE SCALE GENOMIC DNA]</scope>
    <source>
        <strain evidence="7">GRZ</strain>
    </source>
</reference>
<proteinExistence type="inferred from homology"/>
<dbReference type="GO" id="GO:0016787">
    <property type="term" value="F:hydrolase activity"/>
    <property type="evidence" value="ECO:0007669"/>
    <property type="project" value="UniProtKB-KW"/>
</dbReference>
<keyword evidence="3" id="KW-1015">Disulfide bond</keyword>
<dbReference type="InterPro" id="IPR002018">
    <property type="entry name" value="CarbesteraseB"/>
</dbReference>
<protein>
    <submittedName>
        <fullName evidence="6">LOC107388968-like protein</fullName>
    </submittedName>
    <submittedName>
        <fullName evidence="7">Uncharacterized LOC107388968</fullName>
    </submittedName>
</protein>
<name>A0A8C6Q0Q0_NOTFU</name>
<feature type="domain" description="Carboxylesterase type B" evidence="5">
    <location>
        <begin position="554"/>
        <end position="1065"/>
    </location>
</feature>
<dbReference type="InterPro" id="IPR019819">
    <property type="entry name" value="Carboxylesterase_B_CS"/>
</dbReference>
<evidence type="ECO:0000313" key="6">
    <source>
        <dbReference type="EMBL" id="KAF7224707.1"/>
    </source>
</evidence>
<gene>
    <name evidence="7" type="primary">ces2b</name>
    <name evidence="6" type="ORF">G4P62_012902</name>
</gene>
<dbReference type="InterPro" id="IPR029058">
    <property type="entry name" value="AB_hydrolase_fold"/>
</dbReference>
<dbReference type="Ensembl" id="ENSNFUT00015054049.1">
    <property type="protein sequence ID" value="ENSNFUP00015051832.1"/>
    <property type="gene ID" value="ENSNFUG00015024234.1"/>
</dbReference>
<feature type="chain" id="PRO_5044681616" evidence="4">
    <location>
        <begin position="26"/>
        <end position="1087"/>
    </location>
</feature>
<reference evidence="7" key="3">
    <citation type="submission" date="2025-05" db="UniProtKB">
        <authorList>
            <consortium name="Ensembl"/>
        </authorList>
    </citation>
    <scope>IDENTIFICATION</scope>
</reference>
<keyword evidence="8" id="KW-1185">Reference proteome</keyword>
<feature type="domain" description="Carboxylesterase type B" evidence="5">
    <location>
        <begin position="26"/>
        <end position="538"/>
    </location>
</feature>
<evidence type="ECO:0000256" key="1">
    <source>
        <dbReference type="ARBA" id="ARBA00005964"/>
    </source>
</evidence>
<evidence type="ECO:0000256" key="3">
    <source>
        <dbReference type="ARBA" id="ARBA00023157"/>
    </source>
</evidence>
<evidence type="ECO:0000259" key="5">
    <source>
        <dbReference type="Pfam" id="PF00135"/>
    </source>
</evidence>
<dbReference type="FunFam" id="3.40.50.1820:FF:000011">
    <property type="entry name" value="Carboxylic ester hydrolase"/>
    <property type="match status" value="2"/>
</dbReference>
<evidence type="ECO:0000256" key="4">
    <source>
        <dbReference type="SAM" id="SignalP"/>
    </source>
</evidence>
<accession>A0A8C6Q0Q0</accession>
<reference evidence="6" key="2">
    <citation type="submission" date="2020-03" db="EMBL/GenBank/DDBJ databases">
        <title>Intra-Species Differences in Population Size shape Life History and Genome Evolution.</title>
        <authorList>
            <person name="Willemsen D."/>
            <person name="Cui R."/>
            <person name="Valenzano D.R."/>
        </authorList>
    </citation>
    <scope>NUCLEOTIDE SEQUENCE</scope>
    <source>
        <strain evidence="6">GRZ</strain>
        <tissue evidence="6">Whole</tissue>
    </source>
</reference>
<dbReference type="SUPFAM" id="SSF53474">
    <property type="entry name" value="alpha/beta-Hydrolases"/>
    <property type="match status" value="2"/>
</dbReference>
<dbReference type="KEGG" id="nfu:107388968"/>
<dbReference type="OMA" id="YHESELQ"/>
<dbReference type="OrthoDB" id="3200163at2759"/>
<dbReference type="PROSITE" id="PS00941">
    <property type="entry name" value="CARBOXYLESTERASE_B_2"/>
    <property type="match status" value="2"/>
</dbReference>
<comment type="similarity">
    <text evidence="1">Belongs to the type-B carboxylesterase/lipase family.</text>
</comment>
<sequence>MKFREKQACCLLFVSFLGVIADLRALEVHTKLGSLRGEIVSVKGKETGVHAFLGVPFAKPPLGPSLRLTAPQPVEKWEGVRDATKQPNMCIQDVQAVEYLLEKLGGLSMDIPAASEDCLYLNIYTPANRAPDAKLPVIVWIHGGGFTLGSASMFDGSAMAAYQDVVVVLIQYRLGLLGFFSTGDEQVSGNFGLLDQIQALRWVKEHIHNFGGDPNLVTISGESAGGMSVSLLLLSPLSDGLYHRAIAESGTAAMDVLLTSDPVPTMQMVAKASGCSVESTEMIGDCVRNLNIDTILELVKDQRLRFPINTDGHFLRKPVHELLHKHEVLTVPFMTGVNNHEGGFILAEFFAPPNWTDGMDREHIVNALSMFYPNPKDAIIKDLIVNEYAGSGKDRVRNRDAYTEMLGDFFFTVPAIKTATAHKDAGAAVYLYEYQHPPAFLQKNRPSFVKSDHGDEIITVFGLCFTTNHVKFTEACPEEEEELSRIMMKYWGNFARTGSPNGDGLVHWPKYGAKEEYLAIDLKQQVLGQHLKKDRFVFVTQTLPEKIKQHKEKLEVHTKLGSLRGEYVRVKGKETGVHAFLGVPFAKPPLGPSLRLTPPQPVDKWEGVRDATKQPNMCIQNLDIIKPLLDKIVGTAIDVPDISEDCLYLNIYSPANRAPDAKLPVMVWIHGGGFTLGSASMYDGSAMAAYQDVVVVMIQYRLGFLGFFSTGDKQVSGNFGLLDQIQALRWVKEHIHNFGGDPDLVTIFGESAGGISVSLLLLSPLSDGLLHRAIAQSGTAPVDGVLMKDPVPVMRETAITSGCSLESTKTISDCMRNLDIDIIRGFGKDLVLSFPITVDGHFLTKPVSELFRQHELLAVPFMTGVNNHEGGFILPQFFVPANWTEGMDREQIVNMMSLFYPNPEDAKIKDLIVNEYAGNGKDRLRNRDAYTEMLGDFFFTIPAIKTVNTHRDVGAAVYLYEYQHPPTFQQKHRPSFVKCDHTDEIFTVHGMCFLTSDVKLPEACPEEEEELSRIMMKYWGNFARTGSPNGDGLVHWPEYGAKEEYLAIDLKQQVSGQHLKKDRFVFVTQTLPEKIKQHKESTDHLEL</sequence>
<feature type="signal peptide" evidence="4">
    <location>
        <begin position="1"/>
        <end position="25"/>
    </location>
</feature>
<keyword evidence="4" id="KW-0732">Signal</keyword>
<dbReference type="GeneTree" id="ENSGT00940000155200"/>